<dbReference type="AlphaFoldDB" id="A0AAV4XVK6"/>
<sequence>MSECCTGRKCLNDIRAENIRRKKYENVLCRKCWNVVRVGKFRMIFWQKNIRRRKCENAIRVGIELQTMLLETMCTEDGKQVDVEIGEVRREEPGERCDELVEEVSMGDVEH</sequence>
<evidence type="ECO:0000313" key="2">
    <source>
        <dbReference type="Proteomes" id="UP001054945"/>
    </source>
</evidence>
<organism evidence="1 2">
    <name type="scientific">Caerostris extrusa</name>
    <name type="common">Bark spider</name>
    <name type="synonym">Caerostris bankana</name>
    <dbReference type="NCBI Taxonomy" id="172846"/>
    <lineage>
        <taxon>Eukaryota</taxon>
        <taxon>Metazoa</taxon>
        <taxon>Ecdysozoa</taxon>
        <taxon>Arthropoda</taxon>
        <taxon>Chelicerata</taxon>
        <taxon>Arachnida</taxon>
        <taxon>Araneae</taxon>
        <taxon>Araneomorphae</taxon>
        <taxon>Entelegynae</taxon>
        <taxon>Araneoidea</taxon>
        <taxon>Araneidae</taxon>
        <taxon>Caerostris</taxon>
    </lineage>
</organism>
<gene>
    <name evidence="1" type="ORF">CEXT_10661</name>
</gene>
<dbReference type="EMBL" id="BPLR01018337">
    <property type="protein sequence ID" value="GIY98784.1"/>
    <property type="molecule type" value="Genomic_DNA"/>
</dbReference>
<keyword evidence="2" id="KW-1185">Reference proteome</keyword>
<name>A0AAV4XVK6_CAEEX</name>
<comment type="caution">
    <text evidence="1">The sequence shown here is derived from an EMBL/GenBank/DDBJ whole genome shotgun (WGS) entry which is preliminary data.</text>
</comment>
<protein>
    <submittedName>
        <fullName evidence="1">Uncharacterized protein</fullName>
    </submittedName>
</protein>
<evidence type="ECO:0000313" key="1">
    <source>
        <dbReference type="EMBL" id="GIY98784.1"/>
    </source>
</evidence>
<proteinExistence type="predicted"/>
<reference evidence="1 2" key="1">
    <citation type="submission" date="2021-06" db="EMBL/GenBank/DDBJ databases">
        <title>Caerostris extrusa draft genome.</title>
        <authorList>
            <person name="Kono N."/>
            <person name="Arakawa K."/>
        </authorList>
    </citation>
    <scope>NUCLEOTIDE SEQUENCE [LARGE SCALE GENOMIC DNA]</scope>
</reference>
<accession>A0AAV4XVK6</accession>
<dbReference type="Proteomes" id="UP001054945">
    <property type="component" value="Unassembled WGS sequence"/>
</dbReference>